<dbReference type="InterPro" id="IPR045863">
    <property type="entry name" value="CorA_TM1_TM2"/>
</dbReference>
<keyword evidence="4" id="KW-1003">Cell membrane</keyword>
<dbReference type="GO" id="GO:0015087">
    <property type="term" value="F:cobalt ion transmembrane transporter activity"/>
    <property type="evidence" value="ECO:0007669"/>
    <property type="project" value="TreeGrafter"/>
</dbReference>
<keyword evidence="9" id="KW-0406">Ion transport</keyword>
<dbReference type="InterPro" id="IPR002523">
    <property type="entry name" value="MgTranspt_CorA/ZnTranspt_ZntB"/>
</dbReference>
<dbReference type="SUPFAM" id="SSF144083">
    <property type="entry name" value="Magnesium transport protein CorA, transmembrane region"/>
    <property type="match status" value="1"/>
</dbReference>
<organism evidence="12 13">
    <name type="scientific">Martelella mediterranea</name>
    <dbReference type="NCBI Taxonomy" id="293089"/>
    <lineage>
        <taxon>Bacteria</taxon>
        <taxon>Pseudomonadati</taxon>
        <taxon>Pseudomonadota</taxon>
        <taxon>Alphaproteobacteria</taxon>
        <taxon>Hyphomicrobiales</taxon>
        <taxon>Aurantimonadaceae</taxon>
        <taxon>Martelella</taxon>
    </lineage>
</organism>
<feature type="transmembrane region" description="Helical" evidence="11">
    <location>
        <begin position="263"/>
        <end position="285"/>
    </location>
</feature>
<dbReference type="Proteomes" id="UP000295097">
    <property type="component" value="Unassembled WGS sequence"/>
</dbReference>
<protein>
    <submittedName>
        <fullName evidence="12">Zinc transporter</fullName>
    </submittedName>
</protein>
<keyword evidence="3" id="KW-0813">Transport</keyword>
<comment type="subcellular location">
    <subcellularLocation>
        <location evidence="1">Cell membrane</location>
        <topology evidence="1">Multi-pass membrane protein</topology>
    </subcellularLocation>
</comment>
<name>A0A4R3NPY9_9HYPH</name>
<evidence type="ECO:0000256" key="2">
    <source>
        <dbReference type="ARBA" id="ARBA00009765"/>
    </source>
</evidence>
<dbReference type="OrthoDB" id="9803484at2"/>
<evidence type="ECO:0000256" key="4">
    <source>
        <dbReference type="ARBA" id="ARBA00022475"/>
    </source>
</evidence>
<dbReference type="GO" id="GO:0050897">
    <property type="term" value="F:cobalt ion binding"/>
    <property type="evidence" value="ECO:0007669"/>
    <property type="project" value="TreeGrafter"/>
</dbReference>
<comment type="caution">
    <text evidence="12">The sequence shown here is derived from an EMBL/GenBank/DDBJ whole genome shotgun (WGS) entry which is preliminary data.</text>
</comment>
<evidence type="ECO:0000256" key="5">
    <source>
        <dbReference type="ARBA" id="ARBA00022519"/>
    </source>
</evidence>
<evidence type="ECO:0000256" key="11">
    <source>
        <dbReference type="SAM" id="Phobius"/>
    </source>
</evidence>
<proteinExistence type="inferred from homology"/>
<dbReference type="GO" id="GO:0005886">
    <property type="term" value="C:plasma membrane"/>
    <property type="evidence" value="ECO:0007669"/>
    <property type="project" value="UniProtKB-SubCell"/>
</dbReference>
<gene>
    <name evidence="12" type="ORF">EDC90_103026</name>
</gene>
<sequence>MKTVSATFLTGEKAGQEPEDERELVAALAEKQLLWIHLDAGAAETRLWLEQNLKALDPTTIDALLQNETRPRAETLNDGALINLRGVNTNPGADPEDMVSIRIWADECRIVTLTLRPLATITALQEEVRAGNGAGTSGDFVCRLSELLCTRIEGFLRDLEERVDFLEADVLGEPDQALRQGITDARQDVILFRRFVAPQRDALAYLLHFRSPAFMSSKELRRLSEVHDRVVRVVEELDEFRDRLVVIRDELANVMSERVNRNLYLLSVISLIFLPLGFLTGLLGINVGGIPGTSEPVSFWVVCAICIAVVALLLLVLRRKNWI</sequence>
<evidence type="ECO:0000256" key="1">
    <source>
        <dbReference type="ARBA" id="ARBA00004651"/>
    </source>
</evidence>
<evidence type="ECO:0000256" key="9">
    <source>
        <dbReference type="ARBA" id="ARBA00023065"/>
    </source>
</evidence>
<evidence type="ECO:0000256" key="3">
    <source>
        <dbReference type="ARBA" id="ARBA00022448"/>
    </source>
</evidence>
<dbReference type="Gene3D" id="1.20.58.340">
    <property type="entry name" value="Magnesium transport protein CorA, transmembrane region"/>
    <property type="match status" value="2"/>
</dbReference>
<evidence type="ECO:0000313" key="12">
    <source>
        <dbReference type="EMBL" id="TCT34782.1"/>
    </source>
</evidence>
<dbReference type="GO" id="GO:0015095">
    <property type="term" value="F:magnesium ion transmembrane transporter activity"/>
    <property type="evidence" value="ECO:0007669"/>
    <property type="project" value="TreeGrafter"/>
</dbReference>
<reference evidence="12 13" key="1">
    <citation type="submission" date="2019-03" db="EMBL/GenBank/DDBJ databases">
        <title>Freshwater and sediment microbial communities from various areas in North America, analyzing microbe dynamics in response to fracking.</title>
        <authorList>
            <person name="Lamendella R."/>
        </authorList>
    </citation>
    <scope>NUCLEOTIDE SEQUENCE [LARGE SCALE GENOMIC DNA]</scope>
    <source>
        <strain evidence="12 13">175.2</strain>
    </source>
</reference>
<keyword evidence="7" id="KW-0862">Zinc</keyword>
<dbReference type="PANTHER" id="PTHR46494:SF3">
    <property type="entry name" value="ZINC TRANSPORT PROTEIN ZNTB"/>
    <property type="match status" value="1"/>
</dbReference>
<keyword evidence="13" id="KW-1185">Reference proteome</keyword>
<keyword evidence="8 11" id="KW-1133">Transmembrane helix</keyword>
<dbReference type="PANTHER" id="PTHR46494">
    <property type="entry name" value="CORA FAMILY METAL ION TRANSPORTER (EUROFUNG)"/>
    <property type="match status" value="1"/>
</dbReference>
<dbReference type="GO" id="GO:0000287">
    <property type="term" value="F:magnesium ion binding"/>
    <property type="evidence" value="ECO:0007669"/>
    <property type="project" value="TreeGrafter"/>
</dbReference>
<dbReference type="Gene3D" id="3.30.460.20">
    <property type="entry name" value="CorA soluble domain-like"/>
    <property type="match status" value="1"/>
</dbReference>
<keyword evidence="10 11" id="KW-0472">Membrane</keyword>
<keyword evidence="6 11" id="KW-0812">Transmembrane</keyword>
<dbReference type="AlphaFoldDB" id="A0A4R3NPY9"/>
<dbReference type="SUPFAM" id="SSF143865">
    <property type="entry name" value="CorA soluble domain-like"/>
    <property type="match status" value="1"/>
</dbReference>
<evidence type="ECO:0000256" key="10">
    <source>
        <dbReference type="ARBA" id="ARBA00023136"/>
    </source>
</evidence>
<dbReference type="InterPro" id="IPR045861">
    <property type="entry name" value="CorA_cytoplasmic_dom"/>
</dbReference>
<dbReference type="Pfam" id="PF01544">
    <property type="entry name" value="CorA"/>
    <property type="match status" value="1"/>
</dbReference>
<evidence type="ECO:0000256" key="6">
    <source>
        <dbReference type="ARBA" id="ARBA00022692"/>
    </source>
</evidence>
<feature type="transmembrane region" description="Helical" evidence="11">
    <location>
        <begin position="297"/>
        <end position="317"/>
    </location>
</feature>
<comment type="similarity">
    <text evidence="2">Belongs to the CorA metal ion transporter (MIT) (TC 1.A.35) family.</text>
</comment>
<dbReference type="RefSeq" id="WP_132313405.1">
    <property type="nucleotide sequence ID" value="NZ_SMAR01000030.1"/>
</dbReference>
<dbReference type="EMBL" id="SMAR01000030">
    <property type="protein sequence ID" value="TCT34782.1"/>
    <property type="molecule type" value="Genomic_DNA"/>
</dbReference>
<accession>A0A4R3NPY9</accession>
<keyword evidence="5" id="KW-0997">Cell inner membrane</keyword>
<evidence type="ECO:0000313" key="13">
    <source>
        <dbReference type="Proteomes" id="UP000295097"/>
    </source>
</evidence>
<dbReference type="CDD" id="cd12833">
    <property type="entry name" value="ZntB-like_1"/>
    <property type="match status" value="1"/>
</dbReference>
<evidence type="ECO:0000256" key="7">
    <source>
        <dbReference type="ARBA" id="ARBA00022833"/>
    </source>
</evidence>
<evidence type="ECO:0000256" key="8">
    <source>
        <dbReference type="ARBA" id="ARBA00022989"/>
    </source>
</evidence>